<dbReference type="EMBL" id="HBFN01025213">
    <property type="protein sequence ID" value="CAD8800926.1"/>
    <property type="molecule type" value="Transcribed_RNA"/>
</dbReference>
<gene>
    <name evidence="3" type="ORF">HTEP1355_LOCUS14599</name>
</gene>
<feature type="region of interest" description="Disordered" evidence="1">
    <location>
        <begin position="1"/>
        <end position="38"/>
    </location>
</feature>
<reference evidence="3" key="1">
    <citation type="submission" date="2021-01" db="EMBL/GenBank/DDBJ databases">
        <authorList>
            <person name="Corre E."/>
            <person name="Pelletier E."/>
            <person name="Niang G."/>
            <person name="Scheremetjew M."/>
            <person name="Finn R."/>
            <person name="Kale V."/>
            <person name="Holt S."/>
            <person name="Cochrane G."/>
            <person name="Meng A."/>
            <person name="Brown T."/>
            <person name="Cohen L."/>
        </authorList>
    </citation>
    <scope>NUCLEOTIDE SEQUENCE</scope>
    <source>
        <strain evidence="3">CCMP443</strain>
    </source>
</reference>
<evidence type="ECO:0000313" key="3">
    <source>
        <dbReference type="EMBL" id="CAD8800926.1"/>
    </source>
</evidence>
<feature type="transmembrane region" description="Helical" evidence="2">
    <location>
        <begin position="46"/>
        <end position="67"/>
    </location>
</feature>
<dbReference type="AlphaFoldDB" id="A0A7S0YZH8"/>
<feature type="transmembrane region" description="Helical" evidence="2">
    <location>
        <begin position="181"/>
        <end position="201"/>
    </location>
</feature>
<name>A0A7S0YZH8_9CRYP</name>
<sequence>MSEDGGWSTGEGDRFLSREGRSGDDSDPHQGGGSARAAKKGRALSTLVHTVLFLTASVGFTISFAMLGDEQPWALDLEATEEMLGIGKEQGGEVGESLEEWLSRLGGGEDKERLFLFVRMLYTCCAWSCLFVCTSIISITFLAPRNRPLVFVSQIVISLGASMYTHFFSVFLKGSKHRRTLHSLLVCNWLAVLIHIFDLYLRRRGKHQVAPGRNPSPATAKGKSRLSKSE</sequence>
<feature type="transmembrane region" description="Helical" evidence="2">
    <location>
        <begin position="120"/>
        <end position="142"/>
    </location>
</feature>
<protein>
    <submittedName>
        <fullName evidence="3">Uncharacterized protein</fullName>
    </submittedName>
</protein>
<evidence type="ECO:0000256" key="1">
    <source>
        <dbReference type="SAM" id="MobiDB-lite"/>
    </source>
</evidence>
<feature type="compositionally biased region" description="Basic and acidic residues" evidence="1">
    <location>
        <begin position="11"/>
        <end position="28"/>
    </location>
</feature>
<feature type="region of interest" description="Disordered" evidence="1">
    <location>
        <begin position="208"/>
        <end position="230"/>
    </location>
</feature>
<organism evidence="3">
    <name type="scientific">Hemiselmis tepida</name>
    <dbReference type="NCBI Taxonomy" id="464990"/>
    <lineage>
        <taxon>Eukaryota</taxon>
        <taxon>Cryptophyceae</taxon>
        <taxon>Cryptomonadales</taxon>
        <taxon>Hemiselmidaceae</taxon>
        <taxon>Hemiselmis</taxon>
    </lineage>
</organism>
<keyword evidence="2" id="KW-0812">Transmembrane</keyword>
<proteinExistence type="predicted"/>
<keyword evidence="2" id="KW-1133">Transmembrane helix</keyword>
<feature type="transmembrane region" description="Helical" evidence="2">
    <location>
        <begin position="149"/>
        <end position="169"/>
    </location>
</feature>
<evidence type="ECO:0000256" key="2">
    <source>
        <dbReference type="SAM" id="Phobius"/>
    </source>
</evidence>
<accession>A0A7S0YZH8</accession>
<keyword evidence="2" id="KW-0472">Membrane</keyword>